<dbReference type="Proteomes" id="UP000630528">
    <property type="component" value="Unassembled WGS sequence"/>
</dbReference>
<dbReference type="EMBL" id="JAEPWM010000012">
    <property type="protein sequence ID" value="MBK6008901.1"/>
    <property type="molecule type" value="Genomic_DNA"/>
</dbReference>
<evidence type="ECO:0000313" key="3">
    <source>
        <dbReference type="Proteomes" id="UP000630528"/>
    </source>
</evidence>
<organism evidence="2 3">
    <name type="scientific">Ramlibacter ginsenosidimutans</name>
    <dbReference type="NCBI Taxonomy" id="502333"/>
    <lineage>
        <taxon>Bacteria</taxon>
        <taxon>Pseudomonadati</taxon>
        <taxon>Pseudomonadota</taxon>
        <taxon>Betaproteobacteria</taxon>
        <taxon>Burkholderiales</taxon>
        <taxon>Comamonadaceae</taxon>
        <taxon>Ramlibacter</taxon>
    </lineage>
</organism>
<name>A0A934WPT6_9BURK</name>
<evidence type="ECO:0000313" key="2">
    <source>
        <dbReference type="EMBL" id="MBK6008901.1"/>
    </source>
</evidence>
<reference evidence="2" key="2">
    <citation type="submission" date="2021-01" db="EMBL/GenBank/DDBJ databases">
        <authorList>
            <person name="Kang M."/>
        </authorList>
    </citation>
    <scope>NUCLEOTIDE SEQUENCE</scope>
    <source>
        <strain evidence="2">KACC 17527</strain>
    </source>
</reference>
<keyword evidence="1" id="KW-0732">Signal</keyword>
<sequence length="140" mass="15578">MSPSTRLTRWVPALAVALVCVVALLASFAAHAEGARGWRNLTAGGTLRPGVYGRIDIKGKTPPPVIYQQPVIADDAIVPRGVRPVYLYVPPGQVRKWKQSCARWSACDEPVLFVRIDDSPSRWGRWHELREAELALHQDE</sequence>
<gene>
    <name evidence="2" type="ORF">JJB11_22620</name>
</gene>
<feature type="chain" id="PRO_5037680834" evidence="1">
    <location>
        <begin position="33"/>
        <end position="140"/>
    </location>
</feature>
<feature type="signal peptide" evidence="1">
    <location>
        <begin position="1"/>
        <end position="32"/>
    </location>
</feature>
<protein>
    <submittedName>
        <fullName evidence="2">Uncharacterized protein</fullName>
    </submittedName>
</protein>
<comment type="caution">
    <text evidence="2">The sequence shown here is derived from an EMBL/GenBank/DDBJ whole genome shotgun (WGS) entry which is preliminary data.</text>
</comment>
<accession>A0A934WPT6</accession>
<dbReference type="AlphaFoldDB" id="A0A934WPT6"/>
<evidence type="ECO:0000256" key="1">
    <source>
        <dbReference type="SAM" id="SignalP"/>
    </source>
</evidence>
<keyword evidence="3" id="KW-1185">Reference proteome</keyword>
<reference evidence="2" key="1">
    <citation type="journal article" date="2012" name="J. Microbiol. Biotechnol.">
        <title>Ramlibacter ginsenosidimutans sp. nov., with ginsenoside-converting activity.</title>
        <authorList>
            <person name="Wang L."/>
            <person name="An D.S."/>
            <person name="Kim S.G."/>
            <person name="Jin F.X."/>
            <person name="Kim S.C."/>
            <person name="Lee S.T."/>
            <person name="Im W.T."/>
        </authorList>
    </citation>
    <scope>NUCLEOTIDE SEQUENCE</scope>
    <source>
        <strain evidence="2">KACC 17527</strain>
    </source>
</reference>
<dbReference type="RefSeq" id="WP_201176876.1">
    <property type="nucleotide sequence ID" value="NZ_JAEPWM010000012.1"/>
</dbReference>
<proteinExistence type="predicted"/>